<dbReference type="PaxDb" id="6945-B7PGQ3"/>
<keyword evidence="3" id="KW-1185">Reference proteome</keyword>
<dbReference type="Pfam" id="PF03318">
    <property type="entry name" value="ETX_MTX2"/>
    <property type="match status" value="1"/>
</dbReference>
<dbReference type="PANTHER" id="PTHR34007:SF1">
    <property type="entry name" value="AEROLYSIN-LIKE PROTEIN-RELATED"/>
    <property type="match status" value="1"/>
</dbReference>
<dbReference type="PANTHER" id="PTHR34007">
    <property type="entry name" value="AEROLYSIN-LIKE PROTEIN-RELATED"/>
    <property type="match status" value="1"/>
</dbReference>
<gene>
    <name evidence="1" type="ORF">IscW_ISCW003710</name>
</gene>
<sequence>CGHFFDIQDVIYDFLVTGCSNTERLSTFDIEGDKKTRGETKKLAEYVMLFFDFFFILFFRACTTQVCKPISTVLVLWSNSQEALDMKSMAQISEQIEHEDEYMWTVTSGADLSVKVKFSVSVPLVYSFSSELSTTLKTSSGSTTVETRTTRQWIKQDVAIPPGATIEAKWLVNKAQVVLPWVSNISMKGYIAALFESPN</sequence>
<dbReference type="VEuPathDB" id="VectorBase:ISCW003710"/>
<dbReference type="Proteomes" id="UP000001555">
    <property type="component" value="Unassembled WGS sequence"/>
</dbReference>
<reference evidence="2" key="2">
    <citation type="submission" date="2020-05" db="UniProtKB">
        <authorList>
            <consortium name="EnsemblMetazoa"/>
        </authorList>
    </citation>
    <scope>IDENTIFICATION</scope>
    <source>
        <strain evidence="2">wikel</strain>
    </source>
</reference>
<accession>B7PGQ3</accession>
<name>B7PGQ3_IXOSC</name>
<dbReference type="EnsemblMetazoa" id="ISCW003710-RA">
    <property type="protein sequence ID" value="ISCW003710-PA"/>
    <property type="gene ID" value="ISCW003710"/>
</dbReference>
<dbReference type="VEuPathDB" id="VectorBase:ISCP_036318"/>
<proteinExistence type="predicted"/>
<feature type="non-terminal residue" evidence="1">
    <location>
        <position position="199"/>
    </location>
</feature>
<dbReference type="AlphaFoldDB" id="B7PGQ3"/>
<evidence type="ECO:0000313" key="3">
    <source>
        <dbReference type="Proteomes" id="UP000001555"/>
    </source>
</evidence>
<reference evidence="1 3" key="1">
    <citation type="submission" date="2008-03" db="EMBL/GenBank/DDBJ databases">
        <title>Annotation of Ixodes scapularis.</title>
        <authorList>
            <consortium name="Ixodes scapularis Genome Project Consortium"/>
            <person name="Caler E."/>
            <person name="Hannick L.I."/>
            <person name="Bidwell S."/>
            <person name="Joardar V."/>
            <person name="Thiagarajan M."/>
            <person name="Amedeo P."/>
            <person name="Galinsky K.J."/>
            <person name="Schobel S."/>
            <person name="Inman J."/>
            <person name="Hostetler J."/>
            <person name="Miller J."/>
            <person name="Hammond M."/>
            <person name="Megy K."/>
            <person name="Lawson D."/>
            <person name="Kodira C."/>
            <person name="Sutton G."/>
            <person name="Meyer J."/>
            <person name="Hill C.A."/>
            <person name="Birren B."/>
            <person name="Nene V."/>
            <person name="Collins F."/>
            <person name="Alarcon-Chaidez F."/>
            <person name="Wikel S."/>
            <person name="Strausberg R."/>
        </authorList>
    </citation>
    <scope>NUCLEOTIDE SEQUENCE [LARGE SCALE GENOMIC DNA]</scope>
    <source>
        <strain evidence="3">Wikel</strain>
        <strain evidence="1">Wikel colony</strain>
    </source>
</reference>
<protein>
    <submittedName>
        <fullName evidence="1 2">Secreted salivary gland peptide, putative</fullName>
    </submittedName>
</protein>
<organism>
    <name type="scientific">Ixodes scapularis</name>
    <name type="common">Black-legged tick</name>
    <name type="synonym">Deer tick</name>
    <dbReference type="NCBI Taxonomy" id="6945"/>
    <lineage>
        <taxon>Eukaryota</taxon>
        <taxon>Metazoa</taxon>
        <taxon>Ecdysozoa</taxon>
        <taxon>Arthropoda</taxon>
        <taxon>Chelicerata</taxon>
        <taxon>Arachnida</taxon>
        <taxon>Acari</taxon>
        <taxon>Parasitiformes</taxon>
        <taxon>Ixodida</taxon>
        <taxon>Ixodoidea</taxon>
        <taxon>Ixodidae</taxon>
        <taxon>Ixodinae</taxon>
        <taxon>Ixodes</taxon>
    </lineage>
</organism>
<dbReference type="EMBL" id="ABJB010074262">
    <property type="status" value="NOT_ANNOTATED_CDS"/>
    <property type="molecule type" value="Genomic_DNA"/>
</dbReference>
<dbReference type="VEuPathDB" id="VectorBase:ISCI003710"/>
<dbReference type="Gene3D" id="2.170.15.10">
    <property type="entry name" value="Proaerolysin, chain A, domain 3"/>
    <property type="match status" value="1"/>
</dbReference>
<dbReference type="InterPro" id="IPR004991">
    <property type="entry name" value="Aerolysin-like"/>
</dbReference>
<dbReference type="EMBL" id="ABJB010831777">
    <property type="status" value="NOT_ANNOTATED_CDS"/>
    <property type="molecule type" value="Genomic_DNA"/>
</dbReference>
<dbReference type="SUPFAM" id="SSF56973">
    <property type="entry name" value="Aerolisin/ETX pore-forming domain"/>
    <property type="match status" value="1"/>
</dbReference>
<dbReference type="InterPro" id="IPR053280">
    <property type="entry name" value="Aerolysin-like_pore-former"/>
</dbReference>
<evidence type="ECO:0000313" key="1">
    <source>
        <dbReference type="EMBL" id="EEC05775.1"/>
    </source>
</evidence>
<dbReference type="EMBL" id="DS709197">
    <property type="protein sequence ID" value="EEC05775.1"/>
    <property type="molecule type" value="Genomic_DNA"/>
</dbReference>
<evidence type="ECO:0000313" key="2">
    <source>
        <dbReference type="EnsemblMetazoa" id="ISCW003710-PA"/>
    </source>
</evidence>
<dbReference type="HOGENOM" id="CLU_091945_0_0_1"/>
<feature type="non-terminal residue" evidence="1">
    <location>
        <position position="1"/>
    </location>
</feature>